<feature type="region of interest" description="Disordered" evidence="1">
    <location>
        <begin position="33"/>
        <end position="57"/>
    </location>
</feature>
<keyword evidence="3" id="KW-1185">Reference proteome</keyword>
<sequence length="101" mass="11623">MSSVAILEMVRNQAIDKFSLVICVGKKIDARQRKKKKINAEASRSENLNLKKKRQSKNKNQIFIITWIRSRAGKAKIKPIKKKISQYTPPAKKKEQASMKL</sequence>
<dbReference type="Proteomes" id="UP000276133">
    <property type="component" value="Unassembled WGS sequence"/>
</dbReference>
<name>A0A3M7SYP6_BRAPC</name>
<evidence type="ECO:0000313" key="3">
    <source>
        <dbReference type="Proteomes" id="UP000276133"/>
    </source>
</evidence>
<organism evidence="2 3">
    <name type="scientific">Brachionus plicatilis</name>
    <name type="common">Marine rotifer</name>
    <name type="synonym">Brachionus muelleri</name>
    <dbReference type="NCBI Taxonomy" id="10195"/>
    <lineage>
        <taxon>Eukaryota</taxon>
        <taxon>Metazoa</taxon>
        <taxon>Spiralia</taxon>
        <taxon>Gnathifera</taxon>
        <taxon>Rotifera</taxon>
        <taxon>Eurotatoria</taxon>
        <taxon>Monogononta</taxon>
        <taxon>Pseudotrocha</taxon>
        <taxon>Ploima</taxon>
        <taxon>Brachionidae</taxon>
        <taxon>Brachionus</taxon>
    </lineage>
</organism>
<evidence type="ECO:0000256" key="1">
    <source>
        <dbReference type="SAM" id="MobiDB-lite"/>
    </source>
</evidence>
<reference evidence="2 3" key="1">
    <citation type="journal article" date="2018" name="Sci. Rep.">
        <title>Genomic signatures of local adaptation to the degree of environmental predictability in rotifers.</title>
        <authorList>
            <person name="Franch-Gras L."/>
            <person name="Hahn C."/>
            <person name="Garcia-Roger E.M."/>
            <person name="Carmona M.J."/>
            <person name="Serra M."/>
            <person name="Gomez A."/>
        </authorList>
    </citation>
    <scope>NUCLEOTIDE SEQUENCE [LARGE SCALE GENOMIC DNA]</scope>
    <source>
        <strain evidence="2">HYR1</strain>
    </source>
</reference>
<proteinExistence type="predicted"/>
<protein>
    <submittedName>
        <fullName evidence="2">Uncharacterized protein</fullName>
    </submittedName>
</protein>
<dbReference type="AlphaFoldDB" id="A0A3M7SYP6"/>
<evidence type="ECO:0000313" key="2">
    <source>
        <dbReference type="EMBL" id="RNA40836.1"/>
    </source>
</evidence>
<dbReference type="EMBL" id="REGN01000585">
    <property type="protein sequence ID" value="RNA40836.1"/>
    <property type="molecule type" value="Genomic_DNA"/>
</dbReference>
<accession>A0A3M7SYP6</accession>
<comment type="caution">
    <text evidence="2">The sequence shown here is derived from an EMBL/GenBank/DDBJ whole genome shotgun (WGS) entry which is preliminary data.</text>
</comment>
<gene>
    <name evidence="2" type="ORF">BpHYR1_030065</name>
</gene>